<dbReference type="Pfam" id="PF04290">
    <property type="entry name" value="DctQ"/>
    <property type="match status" value="1"/>
</dbReference>
<feature type="transmembrane region" description="Helical" evidence="9">
    <location>
        <begin position="134"/>
        <end position="153"/>
    </location>
</feature>
<evidence type="ECO:0000313" key="12">
    <source>
        <dbReference type="Proteomes" id="UP000321523"/>
    </source>
</evidence>
<proteinExistence type="inferred from homology"/>
<keyword evidence="2 9" id="KW-0813">Transport</keyword>
<dbReference type="PANTHER" id="PTHR35011:SF4">
    <property type="entry name" value="SLL1102 PROTEIN"/>
    <property type="match status" value="1"/>
</dbReference>
<dbReference type="GO" id="GO:0022857">
    <property type="term" value="F:transmembrane transporter activity"/>
    <property type="evidence" value="ECO:0007669"/>
    <property type="project" value="UniProtKB-UniRule"/>
</dbReference>
<sequence>MQGLLIAIDKVNTWVGKIFSWSILAMTFVIVYEVFSRYVFSAPTTWAYDVSYMLYGTLFMMAGPYALSRNGHVRGDFLYRKWSPRVQATVDLTLYILFFFAAVLALIYSGWGFFKISYMFNERSAFSPDGPPMWPFKMLIPLVGVLMLLQGLAESVRCVICIRNGWWPQRLQDVEELEQQILAEAAERREAGLAR</sequence>
<evidence type="ECO:0000256" key="5">
    <source>
        <dbReference type="ARBA" id="ARBA00022692"/>
    </source>
</evidence>
<feature type="transmembrane region" description="Helical" evidence="9">
    <location>
        <begin position="21"/>
        <end position="40"/>
    </location>
</feature>
<dbReference type="InterPro" id="IPR055348">
    <property type="entry name" value="DctQ"/>
</dbReference>
<gene>
    <name evidence="11" type="ORF">SAE02_31850</name>
</gene>
<comment type="subunit">
    <text evidence="9">The complex comprises the extracytoplasmic solute receptor protein and the two transmembrane proteins.</text>
</comment>
<evidence type="ECO:0000256" key="2">
    <source>
        <dbReference type="ARBA" id="ARBA00022448"/>
    </source>
</evidence>
<accession>A0A512DRG0</accession>
<feature type="transmembrane region" description="Helical" evidence="9">
    <location>
        <begin position="88"/>
        <end position="114"/>
    </location>
</feature>
<evidence type="ECO:0000313" key="11">
    <source>
        <dbReference type="EMBL" id="GEO39037.1"/>
    </source>
</evidence>
<evidence type="ECO:0000256" key="4">
    <source>
        <dbReference type="ARBA" id="ARBA00022519"/>
    </source>
</evidence>
<keyword evidence="5 9" id="KW-0812">Transmembrane</keyword>
<keyword evidence="6 9" id="KW-1133">Transmembrane helix</keyword>
<keyword evidence="4 9" id="KW-0997">Cell inner membrane</keyword>
<evidence type="ECO:0000256" key="3">
    <source>
        <dbReference type="ARBA" id="ARBA00022475"/>
    </source>
</evidence>
<evidence type="ECO:0000256" key="7">
    <source>
        <dbReference type="ARBA" id="ARBA00023136"/>
    </source>
</evidence>
<name>A0A512DRG0_9PROT</name>
<keyword evidence="12" id="KW-1185">Reference proteome</keyword>
<dbReference type="AlphaFoldDB" id="A0A512DRG0"/>
<evidence type="ECO:0000256" key="8">
    <source>
        <dbReference type="ARBA" id="ARBA00038436"/>
    </source>
</evidence>
<reference evidence="11 12" key="1">
    <citation type="submission" date="2019-07" db="EMBL/GenBank/DDBJ databases">
        <title>Whole genome shotgun sequence of Skermanella aerolata NBRC 106429.</title>
        <authorList>
            <person name="Hosoyama A."/>
            <person name="Uohara A."/>
            <person name="Ohji S."/>
            <person name="Ichikawa N."/>
        </authorList>
    </citation>
    <scope>NUCLEOTIDE SEQUENCE [LARGE SCALE GENOMIC DNA]</scope>
    <source>
        <strain evidence="11 12">NBRC 106429</strain>
    </source>
</reference>
<dbReference type="Proteomes" id="UP000321523">
    <property type="component" value="Unassembled WGS sequence"/>
</dbReference>
<dbReference type="OrthoDB" id="9794346at2"/>
<dbReference type="GO" id="GO:0005886">
    <property type="term" value="C:plasma membrane"/>
    <property type="evidence" value="ECO:0007669"/>
    <property type="project" value="UniProtKB-SubCell"/>
</dbReference>
<dbReference type="EMBL" id="BJYZ01000013">
    <property type="protein sequence ID" value="GEO39037.1"/>
    <property type="molecule type" value="Genomic_DNA"/>
</dbReference>
<feature type="transmembrane region" description="Helical" evidence="9">
    <location>
        <begin position="46"/>
        <end position="67"/>
    </location>
</feature>
<comment type="subcellular location">
    <subcellularLocation>
        <location evidence="1 9">Cell inner membrane</location>
        <topology evidence="1 9">Multi-pass membrane protein</topology>
    </subcellularLocation>
</comment>
<dbReference type="PANTHER" id="PTHR35011">
    <property type="entry name" value="2,3-DIKETO-L-GULONATE TRAP TRANSPORTER SMALL PERMEASE PROTEIN YIAM"/>
    <property type="match status" value="1"/>
</dbReference>
<dbReference type="InterPro" id="IPR007387">
    <property type="entry name" value="TRAP_DctQ"/>
</dbReference>
<keyword evidence="7 9" id="KW-0472">Membrane</keyword>
<comment type="function">
    <text evidence="9">Part of the tripartite ATP-independent periplasmic (TRAP) transport system.</text>
</comment>
<evidence type="ECO:0000259" key="10">
    <source>
        <dbReference type="Pfam" id="PF04290"/>
    </source>
</evidence>
<organism evidence="11 12">
    <name type="scientific">Skermanella aerolata</name>
    <dbReference type="NCBI Taxonomy" id="393310"/>
    <lineage>
        <taxon>Bacteria</taxon>
        <taxon>Pseudomonadati</taxon>
        <taxon>Pseudomonadota</taxon>
        <taxon>Alphaproteobacteria</taxon>
        <taxon>Rhodospirillales</taxon>
        <taxon>Azospirillaceae</taxon>
        <taxon>Skermanella</taxon>
    </lineage>
</organism>
<keyword evidence="3" id="KW-1003">Cell membrane</keyword>
<comment type="caution">
    <text evidence="11">The sequence shown here is derived from an EMBL/GenBank/DDBJ whole genome shotgun (WGS) entry which is preliminary data.</text>
</comment>
<evidence type="ECO:0000256" key="6">
    <source>
        <dbReference type="ARBA" id="ARBA00022989"/>
    </source>
</evidence>
<evidence type="ECO:0000256" key="9">
    <source>
        <dbReference type="RuleBase" id="RU369079"/>
    </source>
</evidence>
<feature type="domain" description="Tripartite ATP-independent periplasmic transporters DctQ component" evidence="10">
    <location>
        <begin position="26"/>
        <end position="158"/>
    </location>
</feature>
<comment type="similarity">
    <text evidence="8 9">Belongs to the TRAP transporter small permease family.</text>
</comment>
<evidence type="ECO:0000256" key="1">
    <source>
        <dbReference type="ARBA" id="ARBA00004429"/>
    </source>
</evidence>
<protein>
    <recommendedName>
        <fullName evidence="9">TRAP transporter small permease protein</fullName>
    </recommendedName>
</protein>
<dbReference type="RefSeq" id="WP_044433592.1">
    <property type="nucleotide sequence ID" value="NZ_BJYZ01000013.1"/>
</dbReference>